<comment type="caution">
    <text evidence="2">The sequence shown here is derived from an EMBL/GenBank/DDBJ whole genome shotgun (WGS) entry which is preliminary data.</text>
</comment>
<organism evidence="2 3">
    <name type="scientific">Alternaria atra</name>
    <dbReference type="NCBI Taxonomy" id="119953"/>
    <lineage>
        <taxon>Eukaryota</taxon>
        <taxon>Fungi</taxon>
        <taxon>Dikarya</taxon>
        <taxon>Ascomycota</taxon>
        <taxon>Pezizomycotina</taxon>
        <taxon>Dothideomycetes</taxon>
        <taxon>Pleosporomycetidae</taxon>
        <taxon>Pleosporales</taxon>
        <taxon>Pleosporineae</taxon>
        <taxon>Pleosporaceae</taxon>
        <taxon>Alternaria</taxon>
        <taxon>Alternaria sect. Ulocladioides</taxon>
    </lineage>
</organism>
<accession>A0A8J2N2K2</accession>
<evidence type="ECO:0000256" key="1">
    <source>
        <dbReference type="SAM" id="MobiDB-lite"/>
    </source>
</evidence>
<reference evidence="2" key="1">
    <citation type="submission" date="2021-05" db="EMBL/GenBank/DDBJ databases">
        <authorList>
            <person name="Stam R."/>
        </authorList>
    </citation>
    <scope>NUCLEOTIDE SEQUENCE</scope>
    <source>
        <strain evidence="2">CS162</strain>
    </source>
</reference>
<feature type="region of interest" description="Disordered" evidence="1">
    <location>
        <begin position="57"/>
        <end position="92"/>
    </location>
</feature>
<protein>
    <submittedName>
        <fullName evidence="2">Uncharacterized protein</fullName>
    </submittedName>
</protein>
<dbReference type="Proteomes" id="UP000676310">
    <property type="component" value="Unassembled WGS sequence"/>
</dbReference>
<feature type="compositionally biased region" description="Basic and acidic residues" evidence="1">
    <location>
        <begin position="64"/>
        <end position="73"/>
    </location>
</feature>
<sequence length="173" mass="19136">MECCQPSADFLCILIDHPRIPVEEKEAILRQIAHLAELEEDTLPSNPEDYYLSLGTTESECESPLERRAERSPSGESPSPEKVNLRGGGGAPVKPRWRIYDHEHAIKGCNFQVDNSHLPGALRRGEHDPPVLIADDNSGSANALYDTIEQTVVFFKMVFGHDPGLGKNYLVAS</sequence>
<proteinExistence type="predicted"/>
<dbReference type="EMBL" id="CAJRGZ010000023">
    <property type="protein sequence ID" value="CAG5177747.1"/>
    <property type="molecule type" value="Genomic_DNA"/>
</dbReference>
<dbReference type="AlphaFoldDB" id="A0A8J2N2K2"/>
<dbReference type="RefSeq" id="XP_043171925.1">
    <property type="nucleotide sequence ID" value="XM_043315990.1"/>
</dbReference>
<evidence type="ECO:0000313" key="3">
    <source>
        <dbReference type="Proteomes" id="UP000676310"/>
    </source>
</evidence>
<keyword evidence="3" id="KW-1185">Reference proteome</keyword>
<name>A0A8J2N2K2_9PLEO</name>
<dbReference type="GeneID" id="67020462"/>
<evidence type="ECO:0000313" key="2">
    <source>
        <dbReference type="EMBL" id="CAG5177747.1"/>
    </source>
</evidence>
<gene>
    <name evidence="2" type="ORF">ALTATR162_LOCUS8360</name>
</gene>